<keyword evidence="3" id="KW-1185">Reference proteome</keyword>
<dbReference type="Proteomes" id="UP000546257">
    <property type="component" value="Unassembled WGS sequence"/>
</dbReference>
<evidence type="ECO:0000313" key="3">
    <source>
        <dbReference type="Proteomes" id="UP000546257"/>
    </source>
</evidence>
<protein>
    <submittedName>
        <fullName evidence="2">Conditioned medium-induced protein 4</fullName>
    </submittedName>
</protein>
<evidence type="ECO:0000313" key="2">
    <source>
        <dbReference type="EMBL" id="MBB6647454.1"/>
    </source>
</evidence>
<name>A0A7J9SKG9_9EURY</name>
<comment type="caution">
    <text evidence="2">The sequence shown here is derived from an EMBL/GenBank/DDBJ whole genome shotgun (WGS) entry which is preliminary data.</text>
</comment>
<dbReference type="EMBL" id="JACKXD010000005">
    <property type="protein sequence ID" value="MBB6647454.1"/>
    <property type="molecule type" value="Genomic_DNA"/>
</dbReference>
<accession>A0A7J9SKG9</accession>
<dbReference type="RefSeq" id="WP_185193875.1">
    <property type="nucleotide sequence ID" value="NZ_JACKXD010000005.1"/>
</dbReference>
<evidence type="ECO:0000256" key="1">
    <source>
        <dbReference type="SAM" id="MobiDB-lite"/>
    </source>
</evidence>
<feature type="region of interest" description="Disordered" evidence="1">
    <location>
        <begin position="136"/>
        <end position="160"/>
    </location>
</feature>
<feature type="region of interest" description="Disordered" evidence="1">
    <location>
        <begin position="1"/>
        <end position="39"/>
    </location>
</feature>
<proteinExistence type="predicted"/>
<sequence>MDDETAELRDLFVETTGEEEVTERQTESRGSLSTDDDAVEERLTEIVGEMADRYAFDAGLPESELCRVVRAFFDPDTGDVGASSWSAEADAAVAASLSTDADGEAVFRARMDLHLVADADRDAPFPYATLRALVSDAASGDTDDPEDEPTARDTGAPDDAALAAALPGDVDPDTVRRYRQVAEADLASRRVNHRYRDAFADLLTDADLSTRLASDARRDGLEEATEDIETDVSL</sequence>
<gene>
    <name evidence="2" type="ORF">H5V44_14370</name>
</gene>
<feature type="compositionally biased region" description="Basic and acidic residues" evidence="1">
    <location>
        <begin position="1"/>
        <end position="12"/>
    </location>
</feature>
<dbReference type="AlphaFoldDB" id="A0A7J9SKG9"/>
<organism evidence="2 3">
    <name type="scientific">Halobellus ruber</name>
    <dbReference type="NCBI Taxonomy" id="2761102"/>
    <lineage>
        <taxon>Archaea</taxon>
        <taxon>Methanobacteriati</taxon>
        <taxon>Methanobacteriota</taxon>
        <taxon>Stenosarchaea group</taxon>
        <taxon>Halobacteria</taxon>
        <taxon>Halobacteriales</taxon>
        <taxon>Haloferacaceae</taxon>
        <taxon>Halobellus</taxon>
    </lineage>
</organism>
<reference evidence="2 3" key="1">
    <citation type="submission" date="2020-08" db="EMBL/GenBank/DDBJ databases">
        <authorList>
            <person name="Seo M.-J."/>
        </authorList>
    </citation>
    <scope>NUCLEOTIDE SEQUENCE [LARGE SCALE GENOMIC DNA]</scope>
    <source>
        <strain evidence="2 3">MBLA0160</strain>
    </source>
</reference>